<protein>
    <submittedName>
        <fullName evidence="2">Uncharacterized protein</fullName>
    </submittedName>
</protein>
<accession>A0A2R6XVF8</accession>
<dbReference type="EMBL" id="KZ772673">
    <property type="protein sequence ID" value="PTQ50062.1"/>
    <property type="molecule type" value="Genomic_DNA"/>
</dbReference>
<evidence type="ECO:0000256" key="1">
    <source>
        <dbReference type="SAM" id="Phobius"/>
    </source>
</evidence>
<feature type="transmembrane region" description="Helical" evidence="1">
    <location>
        <begin position="57"/>
        <end position="78"/>
    </location>
</feature>
<reference evidence="3" key="1">
    <citation type="journal article" date="2017" name="Cell">
        <title>Insights into land plant evolution garnered from the Marchantia polymorpha genome.</title>
        <authorList>
            <person name="Bowman J.L."/>
            <person name="Kohchi T."/>
            <person name="Yamato K.T."/>
            <person name="Jenkins J."/>
            <person name="Shu S."/>
            <person name="Ishizaki K."/>
            <person name="Yamaoka S."/>
            <person name="Nishihama R."/>
            <person name="Nakamura Y."/>
            <person name="Berger F."/>
            <person name="Adam C."/>
            <person name="Aki S.S."/>
            <person name="Althoff F."/>
            <person name="Araki T."/>
            <person name="Arteaga-Vazquez M.A."/>
            <person name="Balasubrmanian S."/>
            <person name="Barry K."/>
            <person name="Bauer D."/>
            <person name="Boehm C.R."/>
            <person name="Briginshaw L."/>
            <person name="Caballero-Perez J."/>
            <person name="Catarino B."/>
            <person name="Chen F."/>
            <person name="Chiyoda S."/>
            <person name="Chovatia M."/>
            <person name="Davies K.M."/>
            <person name="Delmans M."/>
            <person name="Demura T."/>
            <person name="Dierschke T."/>
            <person name="Dolan L."/>
            <person name="Dorantes-Acosta A.E."/>
            <person name="Eklund D.M."/>
            <person name="Florent S.N."/>
            <person name="Flores-Sandoval E."/>
            <person name="Fujiyama A."/>
            <person name="Fukuzawa H."/>
            <person name="Galik B."/>
            <person name="Grimanelli D."/>
            <person name="Grimwood J."/>
            <person name="Grossniklaus U."/>
            <person name="Hamada T."/>
            <person name="Haseloff J."/>
            <person name="Hetherington A.J."/>
            <person name="Higo A."/>
            <person name="Hirakawa Y."/>
            <person name="Hundley H.N."/>
            <person name="Ikeda Y."/>
            <person name="Inoue K."/>
            <person name="Inoue S.I."/>
            <person name="Ishida S."/>
            <person name="Jia Q."/>
            <person name="Kakita M."/>
            <person name="Kanazawa T."/>
            <person name="Kawai Y."/>
            <person name="Kawashima T."/>
            <person name="Kennedy M."/>
            <person name="Kinose K."/>
            <person name="Kinoshita T."/>
            <person name="Kohara Y."/>
            <person name="Koide E."/>
            <person name="Komatsu K."/>
            <person name="Kopischke S."/>
            <person name="Kubo M."/>
            <person name="Kyozuka J."/>
            <person name="Lagercrantz U."/>
            <person name="Lin S.S."/>
            <person name="Lindquist E."/>
            <person name="Lipzen A.M."/>
            <person name="Lu C.W."/>
            <person name="De Luna E."/>
            <person name="Martienssen R.A."/>
            <person name="Minamino N."/>
            <person name="Mizutani M."/>
            <person name="Mizutani M."/>
            <person name="Mochizuki N."/>
            <person name="Monte I."/>
            <person name="Mosher R."/>
            <person name="Nagasaki H."/>
            <person name="Nakagami H."/>
            <person name="Naramoto S."/>
            <person name="Nishitani K."/>
            <person name="Ohtani M."/>
            <person name="Okamoto T."/>
            <person name="Okumura M."/>
            <person name="Phillips J."/>
            <person name="Pollak B."/>
            <person name="Reinders A."/>
            <person name="Rovekamp M."/>
            <person name="Sano R."/>
            <person name="Sawa S."/>
            <person name="Schmid M.W."/>
            <person name="Shirakawa M."/>
            <person name="Solano R."/>
            <person name="Spunde A."/>
            <person name="Suetsugu N."/>
            <person name="Sugano S."/>
            <person name="Sugiyama A."/>
            <person name="Sun R."/>
            <person name="Suzuki Y."/>
            <person name="Takenaka M."/>
            <person name="Takezawa D."/>
            <person name="Tomogane H."/>
            <person name="Tsuzuki M."/>
            <person name="Ueda T."/>
            <person name="Umeda M."/>
            <person name="Ward J.M."/>
            <person name="Watanabe Y."/>
            <person name="Yazaki K."/>
            <person name="Yokoyama R."/>
            <person name="Yoshitake Y."/>
            <person name="Yotsui I."/>
            <person name="Zachgo S."/>
            <person name="Schmutz J."/>
        </authorList>
    </citation>
    <scope>NUCLEOTIDE SEQUENCE [LARGE SCALE GENOMIC DNA]</scope>
    <source>
        <strain evidence="3">Tak-1</strain>
    </source>
</reference>
<evidence type="ECO:0000313" key="2">
    <source>
        <dbReference type="EMBL" id="PTQ50062.1"/>
    </source>
</evidence>
<sequence>MATEGRQMAMAQEGPSPIIPIVILAIVGVMLSFSNFFEVDPSYMQHTLESIQSHFFLGALLIPVCIFLIVHAVGMPEVNAPGPRISYSPIVESMMQDPATSMFLFVIIIGLLIAIPFHSYIHAPWQPPPYYERRY</sequence>
<keyword evidence="1" id="KW-1133">Transmembrane helix</keyword>
<keyword evidence="3" id="KW-1185">Reference proteome</keyword>
<dbReference type="Proteomes" id="UP000244005">
    <property type="component" value="Unassembled WGS sequence"/>
</dbReference>
<keyword evidence="1" id="KW-0472">Membrane</keyword>
<feature type="transmembrane region" description="Helical" evidence="1">
    <location>
        <begin position="18"/>
        <end position="37"/>
    </location>
</feature>
<dbReference type="Gramene" id="Mp1g17800.1">
    <property type="protein sequence ID" value="Mp1g17800.1.cds1"/>
    <property type="gene ID" value="Mp1g17800"/>
</dbReference>
<name>A0A2R6XVF8_MARPO</name>
<gene>
    <name evidence="2" type="ORF">MARPO_0001s0119</name>
</gene>
<feature type="transmembrane region" description="Helical" evidence="1">
    <location>
        <begin position="99"/>
        <end position="121"/>
    </location>
</feature>
<dbReference type="OrthoDB" id="10273110at2759"/>
<proteinExistence type="predicted"/>
<dbReference type="AlphaFoldDB" id="A0A2R6XVF8"/>
<keyword evidence="1" id="KW-0812">Transmembrane</keyword>
<organism evidence="2 3">
    <name type="scientific">Marchantia polymorpha</name>
    <name type="common">Common liverwort</name>
    <name type="synonym">Marchantia aquatica</name>
    <dbReference type="NCBI Taxonomy" id="3197"/>
    <lineage>
        <taxon>Eukaryota</taxon>
        <taxon>Viridiplantae</taxon>
        <taxon>Streptophyta</taxon>
        <taxon>Embryophyta</taxon>
        <taxon>Marchantiophyta</taxon>
        <taxon>Marchantiopsida</taxon>
        <taxon>Marchantiidae</taxon>
        <taxon>Marchantiales</taxon>
        <taxon>Marchantiaceae</taxon>
        <taxon>Marchantia</taxon>
    </lineage>
</organism>
<evidence type="ECO:0000313" key="3">
    <source>
        <dbReference type="Proteomes" id="UP000244005"/>
    </source>
</evidence>